<evidence type="ECO:0000256" key="3">
    <source>
        <dbReference type="ARBA" id="ARBA00013194"/>
    </source>
</evidence>
<protein>
    <recommendedName>
        <fullName evidence="4">Parvulin-like PPIase</fullName>
        <ecNumber evidence="3">5.2.1.8</ecNumber>
    </recommendedName>
    <alternativeName>
        <fullName evidence="6">Peptidyl-prolyl cis-trans isomerase plp</fullName>
    </alternativeName>
    <alternativeName>
        <fullName evidence="7">Rotamase plp</fullName>
    </alternativeName>
</protein>
<keyword evidence="8 11" id="KW-0413">Isomerase</keyword>
<evidence type="ECO:0000313" key="11">
    <source>
        <dbReference type="EMBL" id="TNY33960.1"/>
    </source>
</evidence>
<dbReference type="SUPFAM" id="SSF109998">
    <property type="entry name" value="Triger factor/SurA peptide-binding domain-like"/>
    <property type="match status" value="1"/>
</dbReference>
<dbReference type="InterPro" id="IPR000297">
    <property type="entry name" value="PPIase_PpiC"/>
</dbReference>
<feature type="domain" description="PpiC" evidence="10">
    <location>
        <begin position="131"/>
        <end position="221"/>
    </location>
</feature>
<dbReference type="InterPro" id="IPR050245">
    <property type="entry name" value="PrsA_foldase"/>
</dbReference>
<evidence type="ECO:0000256" key="5">
    <source>
        <dbReference type="ARBA" id="ARBA00023110"/>
    </source>
</evidence>
<keyword evidence="5 8" id="KW-0697">Rotamase</keyword>
<evidence type="ECO:0000256" key="1">
    <source>
        <dbReference type="ARBA" id="ARBA00000971"/>
    </source>
</evidence>
<keyword evidence="12" id="KW-1185">Reference proteome</keyword>
<dbReference type="SUPFAM" id="SSF54534">
    <property type="entry name" value="FKBP-like"/>
    <property type="match status" value="1"/>
</dbReference>
<evidence type="ECO:0000256" key="8">
    <source>
        <dbReference type="PROSITE-ProRule" id="PRU00278"/>
    </source>
</evidence>
<evidence type="ECO:0000256" key="9">
    <source>
        <dbReference type="SAM" id="SignalP"/>
    </source>
</evidence>
<evidence type="ECO:0000256" key="4">
    <source>
        <dbReference type="ARBA" id="ARBA00018370"/>
    </source>
</evidence>
<dbReference type="Gene3D" id="1.10.8.1040">
    <property type="match status" value="1"/>
</dbReference>
<evidence type="ECO:0000256" key="2">
    <source>
        <dbReference type="ARBA" id="ARBA00007656"/>
    </source>
</evidence>
<gene>
    <name evidence="11" type="ORF">FHY64_12045</name>
</gene>
<feature type="chain" id="PRO_5022699500" description="Parvulin-like PPIase" evidence="9">
    <location>
        <begin position="24"/>
        <end position="280"/>
    </location>
</feature>
<dbReference type="PANTHER" id="PTHR47245:SF2">
    <property type="entry name" value="PEPTIDYL-PROLYL CIS-TRANS ISOMERASE HP_0175-RELATED"/>
    <property type="match status" value="1"/>
</dbReference>
<dbReference type="InterPro" id="IPR046357">
    <property type="entry name" value="PPIase_dom_sf"/>
</dbReference>
<evidence type="ECO:0000256" key="6">
    <source>
        <dbReference type="ARBA" id="ARBA00030642"/>
    </source>
</evidence>
<dbReference type="OrthoDB" id="14196at2"/>
<dbReference type="InterPro" id="IPR027304">
    <property type="entry name" value="Trigger_fact/SurA_dom_sf"/>
</dbReference>
<dbReference type="PROSITE" id="PS01096">
    <property type="entry name" value="PPIC_PPIASE_1"/>
    <property type="match status" value="1"/>
</dbReference>
<comment type="catalytic activity">
    <reaction evidence="1">
        <text>[protein]-peptidylproline (omega=180) = [protein]-peptidylproline (omega=0)</text>
        <dbReference type="Rhea" id="RHEA:16237"/>
        <dbReference type="Rhea" id="RHEA-COMP:10747"/>
        <dbReference type="Rhea" id="RHEA-COMP:10748"/>
        <dbReference type="ChEBI" id="CHEBI:83833"/>
        <dbReference type="ChEBI" id="CHEBI:83834"/>
        <dbReference type="EC" id="5.2.1.8"/>
    </reaction>
</comment>
<evidence type="ECO:0000259" key="10">
    <source>
        <dbReference type="PROSITE" id="PS50198"/>
    </source>
</evidence>
<evidence type="ECO:0000313" key="12">
    <source>
        <dbReference type="Proteomes" id="UP000314011"/>
    </source>
</evidence>
<accession>A0A5C5GH92</accession>
<comment type="similarity">
    <text evidence="2">Belongs to the PpiC/parvulin rotamase family.</text>
</comment>
<dbReference type="GO" id="GO:0003755">
    <property type="term" value="F:peptidyl-prolyl cis-trans isomerase activity"/>
    <property type="evidence" value="ECO:0007669"/>
    <property type="project" value="UniProtKB-KW"/>
</dbReference>
<organism evidence="11 12">
    <name type="scientific">Pelagovum pacificum</name>
    <dbReference type="NCBI Taxonomy" id="2588711"/>
    <lineage>
        <taxon>Bacteria</taxon>
        <taxon>Pseudomonadati</taxon>
        <taxon>Pseudomonadota</taxon>
        <taxon>Alphaproteobacteria</taxon>
        <taxon>Rhodobacterales</taxon>
        <taxon>Paracoccaceae</taxon>
        <taxon>Pelagovum</taxon>
    </lineage>
</organism>
<dbReference type="EMBL" id="VFFF01000001">
    <property type="protein sequence ID" value="TNY33960.1"/>
    <property type="molecule type" value="Genomic_DNA"/>
</dbReference>
<dbReference type="Pfam" id="PF00639">
    <property type="entry name" value="Rotamase"/>
    <property type="match status" value="1"/>
</dbReference>
<dbReference type="Proteomes" id="UP000314011">
    <property type="component" value="Unassembled WGS sequence"/>
</dbReference>
<sequence>MVRTVKLLAPVAFAATLAAPLQAQDASDVVATVNGTDITLGELIIAKAQLPQQYQQLPDEVLFSGLVDQLIQQQLLSDRLEEVPTRVETALRNEERSLRAGETITQITDEAVTDEALEAAYEARFADAEPVMEYNASHILVETEEEAAALVEEARAEDADFAALAEENSTGPTATSGGNLGWFAEGMMVEPFQEAVEGMEPGEIAGPVQTQFGWHVIKLNETRMQEAPPMEDLRAELTSEIQQQAVEDALAAMESEAEITRPEEGAFDPAILSDISILEN</sequence>
<feature type="signal peptide" evidence="9">
    <location>
        <begin position="1"/>
        <end position="23"/>
    </location>
</feature>
<dbReference type="EC" id="5.2.1.8" evidence="3"/>
<dbReference type="PROSITE" id="PS50198">
    <property type="entry name" value="PPIC_PPIASE_2"/>
    <property type="match status" value="1"/>
</dbReference>
<evidence type="ECO:0000256" key="7">
    <source>
        <dbReference type="ARBA" id="ARBA00031484"/>
    </source>
</evidence>
<reference evidence="11 12" key="1">
    <citation type="submission" date="2019-06" db="EMBL/GenBank/DDBJ databases">
        <title>Genome of new Rhodobacteraceae sp. SM1903.</title>
        <authorList>
            <person name="Ren X."/>
        </authorList>
    </citation>
    <scope>NUCLEOTIDE SEQUENCE [LARGE SCALE GENOMIC DNA]</scope>
    <source>
        <strain evidence="11 12">SM1903</strain>
    </source>
</reference>
<comment type="caution">
    <text evidence="11">The sequence shown here is derived from an EMBL/GenBank/DDBJ whole genome shotgun (WGS) entry which is preliminary data.</text>
</comment>
<keyword evidence="9" id="KW-0732">Signal</keyword>
<dbReference type="AlphaFoldDB" id="A0A5C5GH92"/>
<dbReference type="PANTHER" id="PTHR47245">
    <property type="entry name" value="PEPTIDYLPROLYL ISOMERASE"/>
    <property type="match status" value="1"/>
</dbReference>
<dbReference type="RefSeq" id="WP_140194852.1">
    <property type="nucleotide sequence ID" value="NZ_CP065915.1"/>
</dbReference>
<dbReference type="Gene3D" id="3.10.50.40">
    <property type="match status" value="1"/>
</dbReference>
<name>A0A5C5GH92_9RHOB</name>
<proteinExistence type="inferred from homology"/>
<dbReference type="InterPro" id="IPR023058">
    <property type="entry name" value="PPIase_PpiC_CS"/>
</dbReference>